<proteinExistence type="predicted"/>
<comment type="caution">
    <text evidence="2">The sequence shown here is derived from an EMBL/GenBank/DDBJ whole genome shotgun (WGS) entry which is preliminary data.</text>
</comment>
<dbReference type="AlphaFoldDB" id="A0AAW0AE33"/>
<evidence type="ECO:0000313" key="2">
    <source>
        <dbReference type="EMBL" id="KAK7007200.1"/>
    </source>
</evidence>
<feature type="compositionally biased region" description="Low complexity" evidence="1">
    <location>
        <begin position="124"/>
        <end position="139"/>
    </location>
</feature>
<evidence type="ECO:0000313" key="3">
    <source>
        <dbReference type="Proteomes" id="UP001362999"/>
    </source>
</evidence>
<dbReference type="Proteomes" id="UP001362999">
    <property type="component" value="Unassembled WGS sequence"/>
</dbReference>
<evidence type="ECO:0000256" key="1">
    <source>
        <dbReference type="SAM" id="MobiDB-lite"/>
    </source>
</evidence>
<sequence>MTRFQSQTQMTRKTGRSSLSQQGRFKMGSLVSGSIGAIRGSPMKSCKRNQFLAARAKGVSHFINPEENEDIEAVVDRKLKKGTSFFEIRWRDTWVSETEMTAPELVAEFRDREAHSGDANQADSSSSSSRGNDAPAVLPPLSASAKAILVPPQKSSGLLNASSAPISPSPSAEHENPVASKDPSQAPSASHQDRTPAFTPPVGASFASGEPSSSAGIALTPTMSATRKSLAETTAIGQLHSNGAASAAPSVSQLHLTPAAVAPLDEQFTIDNQPLSQVMAPTSSFPLAHSLHQNLNRGFPGSIS</sequence>
<protein>
    <recommendedName>
        <fullName evidence="4">Chromo domain-containing protein</fullName>
    </recommendedName>
</protein>
<feature type="region of interest" description="Disordered" evidence="1">
    <location>
        <begin position="1"/>
        <end position="26"/>
    </location>
</feature>
<dbReference type="CDD" id="cd00024">
    <property type="entry name" value="CD_CSD"/>
    <property type="match status" value="1"/>
</dbReference>
<dbReference type="InterPro" id="IPR016197">
    <property type="entry name" value="Chromo-like_dom_sf"/>
</dbReference>
<reference evidence="2 3" key="1">
    <citation type="journal article" date="2024" name="J Genomics">
        <title>Draft genome sequencing and assembly of Favolaschia claudopus CIRM-BRFM 2984 isolated from oak limbs.</title>
        <authorList>
            <person name="Navarro D."/>
            <person name="Drula E."/>
            <person name="Chaduli D."/>
            <person name="Cazenave R."/>
            <person name="Ahrendt S."/>
            <person name="Wang J."/>
            <person name="Lipzen A."/>
            <person name="Daum C."/>
            <person name="Barry K."/>
            <person name="Grigoriev I.V."/>
            <person name="Favel A."/>
            <person name="Rosso M.N."/>
            <person name="Martin F."/>
        </authorList>
    </citation>
    <scope>NUCLEOTIDE SEQUENCE [LARGE SCALE GENOMIC DNA]</scope>
    <source>
        <strain evidence="2 3">CIRM-BRFM 2984</strain>
    </source>
</reference>
<organism evidence="2 3">
    <name type="scientific">Favolaschia claudopus</name>
    <dbReference type="NCBI Taxonomy" id="2862362"/>
    <lineage>
        <taxon>Eukaryota</taxon>
        <taxon>Fungi</taxon>
        <taxon>Dikarya</taxon>
        <taxon>Basidiomycota</taxon>
        <taxon>Agaricomycotina</taxon>
        <taxon>Agaricomycetes</taxon>
        <taxon>Agaricomycetidae</taxon>
        <taxon>Agaricales</taxon>
        <taxon>Marasmiineae</taxon>
        <taxon>Mycenaceae</taxon>
        <taxon>Favolaschia</taxon>
    </lineage>
</organism>
<feature type="compositionally biased region" description="Low complexity" evidence="1">
    <location>
        <begin position="161"/>
        <end position="171"/>
    </location>
</feature>
<keyword evidence="3" id="KW-1185">Reference proteome</keyword>
<feature type="region of interest" description="Disordered" evidence="1">
    <location>
        <begin position="155"/>
        <end position="220"/>
    </location>
</feature>
<dbReference type="SUPFAM" id="SSF54160">
    <property type="entry name" value="Chromo domain-like"/>
    <property type="match status" value="1"/>
</dbReference>
<evidence type="ECO:0008006" key="4">
    <source>
        <dbReference type="Google" id="ProtNLM"/>
    </source>
</evidence>
<feature type="compositionally biased region" description="Polar residues" evidence="1">
    <location>
        <begin position="210"/>
        <end position="220"/>
    </location>
</feature>
<feature type="region of interest" description="Disordered" evidence="1">
    <location>
        <begin position="111"/>
        <end position="139"/>
    </location>
</feature>
<gene>
    <name evidence="2" type="ORF">R3P38DRAFT_1677685</name>
</gene>
<dbReference type="EMBL" id="JAWWNJ010000072">
    <property type="protein sequence ID" value="KAK7007200.1"/>
    <property type="molecule type" value="Genomic_DNA"/>
</dbReference>
<dbReference type="Gene3D" id="2.40.50.40">
    <property type="match status" value="1"/>
</dbReference>
<feature type="compositionally biased region" description="Polar residues" evidence="1">
    <location>
        <begin position="1"/>
        <end position="23"/>
    </location>
</feature>
<accession>A0AAW0AE33</accession>
<name>A0AAW0AE33_9AGAR</name>